<dbReference type="Proteomes" id="UP001303760">
    <property type="component" value="Unassembled WGS sequence"/>
</dbReference>
<dbReference type="InterPro" id="IPR005018">
    <property type="entry name" value="DOMON_domain"/>
</dbReference>
<dbReference type="InterPro" id="IPR015920">
    <property type="entry name" value="Cellobiose_DH-like_cyt"/>
</dbReference>
<reference evidence="4" key="1">
    <citation type="journal article" date="2023" name="Mol. Phylogenet. Evol.">
        <title>Genome-scale phylogeny and comparative genomics of the fungal order Sordariales.</title>
        <authorList>
            <person name="Hensen N."/>
            <person name="Bonometti L."/>
            <person name="Westerberg I."/>
            <person name="Brannstrom I.O."/>
            <person name="Guillou S."/>
            <person name="Cros-Aarteil S."/>
            <person name="Calhoun S."/>
            <person name="Haridas S."/>
            <person name="Kuo A."/>
            <person name="Mondo S."/>
            <person name="Pangilinan J."/>
            <person name="Riley R."/>
            <person name="LaButti K."/>
            <person name="Andreopoulos B."/>
            <person name="Lipzen A."/>
            <person name="Chen C."/>
            <person name="Yan M."/>
            <person name="Daum C."/>
            <person name="Ng V."/>
            <person name="Clum A."/>
            <person name="Steindorff A."/>
            <person name="Ohm R.A."/>
            <person name="Martin F."/>
            <person name="Silar P."/>
            <person name="Natvig D.O."/>
            <person name="Lalanne C."/>
            <person name="Gautier V."/>
            <person name="Ament-Velasquez S.L."/>
            <person name="Kruys A."/>
            <person name="Hutchinson M.I."/>
            <person name="Powell A.J."/>
            <person name="Barry K."/>
            <person name="Miller A.N."/>
            <person name="Grigoriev I.V."/>
            <person name="Debuchy R."/>
            <person name="Gladieux P."/>
            <person name="Hiltunen Thoren M."/>
            <person name="Johannesson H."/>
        </authorList>
    </citation>
    <scope>NUCLEOTIDE SEQUENCE</scope>
    <source>
        <strain evidence="4">CBS 532.94</strain>
    </source>
</reference>
<feature type="domain" description="DOMON" evidence="3">
    <location>
        <begin position="65"/>
        <end position="157"/>
    </location>
</feature>
<accession>A0AAN7C446</accession>
<dbReference type="PANTHER" id="PTHR47797:SF1">
    <property type="entry name" value="CYTOCHROME B561 DOMAIN-CONTAINING PROTEIN-RELATED"/>
    <property type="match status" value="1"/>
</dbReference>
<evidence type="ECO:0000259" key="3">
    <source>
        <dbReference type="SMART" id="SM00664"/>
    </source>
</evidence>
<feature type="transmembrane region" description="Helical" evidence="1">
    <location>
        <begin position="367"/>
        <end position="388"/>
    </location>
</feature>
<sequence length="413" mass="44896">MQSSRRSSWLQWLVLCTTTRIHLIKAQTAVSTLLVPDTNTILAINLPPDSGDVNFYISTPDWYQYTAIGFGSSMAEALMLVMYASADGKRVTVSPRLSRGGTEPVWTPNVRIAVHASSINDNSDMTVNATCNGCRALAQDLPSIKTSAATPMMFAIGPSLVLNSDDLDARIRRHSAYGRFTMDLVKATGPRGIGFDAIGNVSSSSSTALEGDAFHRDDDKAVTAHGILYAIVALAVAPFDSLVAGVLGSKGAGAWVHGVTASVYFAFVIGAMVPGVIVSRQHVATQQFRTGHQVLGLLTIVAMAVMFLWGIALSWIKRSAKKRGREPPESTQRLATVHRWVCRLIWALLLVNVGLGMQLSGQRLVLILAYVALALGLVVVLVPVYFCIWRCSKRQQEKEEGPHELTIYDHNYR</sequence>
<dbReference type="CDD" id="cd09630">
    <property type="entry name" value="CDH_like_cytochrome"/>
    <property type="match status" value="1"/>
</dbReference>
<name>A0AAN7C446_9PEZI</name>
<keyword evidence="5" id="KW-1185">Reference proteome</keyword>
<proteinExistence type="predicted"/>
<evidence type="ECO:0000256" key="1">
    <source>
        <dbReference type="SAM" id="Phobius"/>
    </source>
</evidence>
<keyword evidence="2" id="KW-0732">Signal</keyword>
<keyword evidence="1" id="KW-0472">Membrane</keyword>
<feature type="signal peptide" evidence="2">
    <location>
        <begin position="1"/>
        <end position="26"/>
    </location>
</feature>
<comment type="caution">
    <text evidence="4">The sequence shown here is derived from an EMBL/GenBank/DDBJ whole genome shotgun (WGS) entry which is preliminary data.</text>
</comment>
<protein>
    <recommendedName>
        <fullName evidence="3">DOMON domain-containing protein</fullName>
    </recommendedName>
</protein>
<keyword evidence="1" id="KW-0812">Transmembrane</keyword>
<feature type="transmembrane region" description="Helical" evidence="1">
    <location>
        <begin position="297"/>
        <end position="316"/>
    </location>
</feature>
<keyword evidence="1" id="KW-1133">Transmembrane helix</keyword>
<evidence type="ECO:0000313" key="4">
    <source>
        <dbReference type="EMBL" id="KAK4235041.1"/>
    </source>
</evidence>
<dbReference type="SUPFAM" id="SSF49344">
    <property type="entry name" value="CBD9-like"/>
    <property type="match status" value="1"/>
</dbReference>
<dbReference type="AlphaFoldDB" id="A0AAN7C446"/>
<dbReference type="PANTHER" id="PTHR47797">
    <property type="entry name" value="DEHYDROGENASE, PUTATIVE (AFU_ORTHOLOGUE AFUA_8G05805)-RELATED"/>
    <property type="match status" value="1"/>
</dbReference>
<dbReference type="EMBL" id="MU860302">
    <property type="protein sequence ID" value="KAK4235041.1"/>
    <property type="molecule type" value="Genomic_DNA"/>
</dbReference>
<gene>
    <name evidence="4" type="ORF">C8A03DRAFT_37123</name>
</gene>
<dbReference type="Gene3D" id="2.60.40.1210">
    <property type="entry name" value="Cellobiose dehydrogenase, cytochrome domain"/>
    <property type="match status" value="1"/>
</dbReference>
<dbReference type="SMART" id="SM00664">
    <property type="entry name" value="DoH"/>
    <property type="match status" value="1"/>
</dbReference>
<feature type="transmembrane region" description="Helical" evidence="1">
    <location>
        <begin position="254"/>
        <end position="277"/>
    </location>
</feature>
<feature type="transmembrane region" description="Helical" evidence="1">
    <location>
        <begin position="226"/>
        <end position="247"/>
    </location>
</feature>
<reference evidence="4" key="2">
    <citation type="submission" date="2023-05" db="EMBL/GenBank/DDBJ databases">
        <authorList>
            <consortium name="Lawrence Berkeley National Laboratory"/>
            <person name="Steindorff A."/>
            <person name="Hensen N."/>
            <person name="Bonometti L."/>
            <person name="Westerberg I."/>
            <person name="Brannstrom I.O."/>
            <person name="Guillou S."/>
            <person name="Cros-Aarteil S."/>
            <person name="Calhoun S."/>
            <person name="Haridas S."/>
            <person name="Kuo A."/>
            <person name="Mondo S."/>
            <person name="Pangilinan J."/>
            <person name="Riley R."/>
            <person name="Labutti K."/>
            <person name="Andreopoulos B."/>
            <person name="Lipzen A."/>
            <person name="Chen C."/>
            <person name="Yanf M."/>
            <person name="Daum C."/>
            <person name="Ng V."/>
            <person name="Clum A."/>
            <person name="Ohm R."/>
            <person name="Martin F."/>
            <person name="Silar P."/>
            <person name="Natvig D."/>
            <person name="Lalanne C."/>
            <person name="Gautier V."/>
            <person name="Ament-Velasquez S.L."/>
            <person name="Kruys A."/>
            <person name="Hutchinson M.I."/>
            <person name="Powell A.J."/>
            <person name="Barry K."/>
            <person name="Miller A.N."/>
            <person name="Grigoriev I.V."/>
            <person name="Debuchy R."/>
            <person name="Gladieux P."/>
            <person name="Thoren M.H."/>
            <person name="Johannesson H."/>
        </authorList>
    </citation>
    <scope>NUCLEOTIDE SEQUENCE</scope>
    <source>
        <strain evidence="4">CBS 532.94</strain>
    </source>
</reference>
<feature type="chain" id="PRO_5042850656" description="DOMON domain-containing protein" evidence="2">
    <location>
        <begin position="27"/>
        <end position="413"/>
    </location>
</feature>
<evidence type="ECO:0000313" key="5">
    <source>
        <dbReference type="Proteomes" id="UP001303760"/>
    </source>
</evidence>
<evidence type="ECO:0000256" key="2">
    <source>
        <dbReference type="SAM" id="SignalP"/>
    </source>
</evidence>
<dbReference type="Gene3D" id="1.20.120.1770">
    <property type="match status" value="1"/>
</dbReference>
<organism evidence="4 5">
    <name type="scientific">Achaetomium macrosporum</name>
    <dbReference type="NCBI Taxonomy" id="79813"/>
    <lineage>
        <taxon>Eukaryota</taxon>
        <taxon>Fungi</taxon>
        <taxon>Dikarya</taxon>
        <taxon>Ascomycota</taxon>
        <taxon>Pezizomycotina</taxon>
        <taxon>Sordariomycetes</taxon>
        <taxon>Sordariomycetidae</taxon>
        <taxon>Sordariales</taxon>
        <taxon>Chaetomiaceae</taxon>
        <taxon>Achaetomium</taxon>
    </lineage>
</organism>
<feature type="transmembrane region" description="Helical" evidence="1">
    <location>
        <begin position="337"/>
        <end position="355"/>
    </location>
</feature>
<dbReference type="Pfam" id="PF16010">
    <property type="entry name" value="CDH-cyt"/>
    <property type="match status" value="1"/>
</dbReference>